<name>A0AAD6HND0_9EURO</name>
<dbReference type="GO" id="GO:0022857">
    <property type="term" value="F:transmembrane transporter activity"/>
    <property type="evidence" value="ECO:0007669"/>
    <property type="project" value="InterPro"/>
</dbReference>
<feature type="transmembrane region" description="Helical" evidence="6">
    <location>
        <begin position="102"/>
        <end position="119"/>
    </location>
</feature>
<feature type="transmembrane region" description="Helical" evidence="6">
    <location>
        <begin position="166"/>
        <end position="186"/>
    </location>
</feature>
<feature type="transmembrane region" description="Helical" evidence="6">
    <location>
        <begin position="367"/>
        <end position="386"/>
    </location>
</feature>
<accession>A0AAD6HND0</accession>
<dbReference type="EMBL" id="JAQJAN010000006">
    <property type="protein sequence ID" value="KAJ5727730.1"/>
    <property type="molecule type" value="Genomic_DNA"/>
</dbReference>
<protein>
    <recommendedName>
        <fullName evidence="7">Major facilitator superfamily (MFS) profile domain-containing protein</fullName>
    </recommendedName>
</protein>
<dbReference type="PROSITE" id="PS50850">
    <property type="entry name" value="MFS"/>
    <property type="match status" value="1"/>
</dbReference>
<dbReference type="Gene3D" id="1.20.1250.20">
    <property type="entry name" value="MFS general substrate transporter like domains"/>
    <property type="match status" value="2"/>
</dbReference>
<evidence type="ECO:0000256" key="2">
    <source>
        <dbReference type="ARBA" id="ARBA00022448"/>
    </source>
</evidence>
<feature type="transmembrane region" description="Helical" evidence="6">
    <location>
        <begin position="75"/>
        <end position="95"/>
    </location>
</feature>
<dbReference type="InterPro" id="IPR020846">
    <property type="entry name" value="MFS_dom"/>
</dbReference>
<evidence type="ECO:0000256" key="4">
    <source>
        <dbReference type="ARBA" id="ARBA00022989"/>
    </source>
</evidence>
<keyword evidence="3 6" id="KW-0812">Transmembrane</keyword>
<organism evidence="8 9">
    <name type="scientific">Penicillium malachiteum</name>
    <dbReference type="NCBI Taxonomy" id="1324776"/>
    <lineage>
        <taxon>Eukaryota</taxon>
        <taxon>Fungi</taxon>
        <taxon>Dikarya</taxon>
        <taxon>Ascomycota</taxon>
        <taxon>Pezizomycotina</taxon>
        <taxon>Eurotiomycetes</taxon>
        <taxon>Eurotiomycetidae</taxon>
        <taxon>Eurotiales</taxon>
        <taxon>Aspergillaceae</taxon>
        <taxon>Penicillium</taxon>
    </lineage>
</organism>
<feature type="transmembrane region" description="Helical" evidence="6">
    <location>
        <begin position="519"/>
        <end position="538"/>
    </location>
</feature>
<dbReference type="Pfam" id="PF06609">
    <property type="entry name" value="TRI12"/>
    <property type="match status" value="1"/>
</dbReference>
<feature type="transmembrane region" description="Helical" evidence="6">
    <location>
        <begin position="334"/>
        <end position="360"/>
    </location>
</feature>
<evidence type="ECO:0000313" key="8">
    <source>
        <dbReference type="EMBL" id="KAJ5727730.1"/>
    </source>
</evidence>
<comment type="caution">
    <text evidence="8">The sequence shown here is derived from an EMBL/GenBank/DDBJ whole genome shotgun (WGS) entry which is preliminary data.</text>
</comment>
<feature type="domain" description="Major facilitator superfamily (MFS) profile" evidence="7">
    <location>
        <begin position="32"/>
        <end position="489"/>
    </location>
</feature>
<dbReference type="PANTHER" id="PTHR23501">
    <property type="entry name" value="MAJOR FACILITATOR SUPERFAMILY"/>
    <property type="match status" value="1"/>
</dbReference>
<dbReference type="PANTHER" id="PTHR23501:SF195">
    <property type="entry name" value="PEP5"/>
    <property type="match status" value="1"/>
</dbReference>
<keyword evidence="2" id="KW-0813">Transport</keyword>
<reference evidence="8" key="2">
    <citation type="submission" date="2023-01" db="EMBL/GenBank/DDBJ databases">
        <authorList>
            <person name="Petersen C."/>
        </authorList>
    </citation>
    <scope>NUCLEOTIDE SEQUENCE</scope>
    <source>
        <strain evidence="8">IBT 17514</strain>
    </source>
</reference>
<evidence type="ECO:0000256" key="1">
    <source>
        <dbReference type="ARBA" id="ARBA00004141"/>
    </source>
</evidence>
<feature type="transmembrane region" description="Helical" evidence="6">
    <location>
        <begin position="392"/>
        <end position="416"/>
    </location>
</feature>
<evidence type="ECO:0000313" key="9">
    <source>
        <dbReference type="Proteomes" id="UP001215712"/>
    </source>
</evidence>
<feature type="transmembrane region" description="Helical" evidence="6">
    <location>
        <begin position="192"/>
        <end position="210"/>
    </location>
</feature>
<keyword evidence="4 6" id="KW-1133">Transmembrane helix</keyword>
<feature type="transmembrane region" description="Helical" evidence="6">
    <location>
        <begin position="423"/>
        <end position="451"/>
    </location>
</feature>
<evidence type="ECO:0000259" key="7">
    <source>
        <dbReference type="PROSITE" id="PS50850"/>
    </source>
</evidence>
<dbReference type="AlphaFoldDB" id="A0AAD6HND0"/>
<feature type="transmembrane region" description="Helical" evidence="6">
    <location>
        <begin position="125"/>
        <end position="145"/>
    </location>
</feature>
<feature type="transmembrane region" description="Helical" evidence="6">
    <location>
        <begin position="231"/>
        <end position="252"/>
    </location>
</feature>
<dbReference type="SUPFAM" id="SSF103473">
    <property type="entry name" value="MFS general substrate transporter"/>
    <property type="match status" value="1"/>
</dbReference>
<dbReference type="Proteomes" id="UP001215712">
    <property type="component" value="Unassembled WGS sequence"/>
</dbReference>
<keyword evidence="9" id="KW-1185">Reference proteome</keyword>
<dbReference type="InterPro" id="IPR036259">
    <property type="entry name" value="MFS_trans_sf"/>
</dbReference>
<feature type="transmembrane region" description="Helical" evidence="6">
    <location>
        <begin position="303"/>
        <end position="322"/>
    </location>
</feature>
<sequence>MTKQDAEHEEDQTRSLSLGMIPEDEPSAAYQVGWRTLMGIFALSFANNCAAVSNTTNTIISFQIKALGGASLASWMANANLLVTLAFGPVFGSLSDRLGKKWFIVIGSLIGVIGSVVSGSANHTAVIVAGNALTGLANAGCIMGVPASQEVTPNKLRPWTMGFSQAMASAITIVGTISAGAFVKFQSWRWSYYFNAFIYGTSFALVLAFYHPPRPGLRRQLSQRRELFSQVDYPGIFLFTGSITSLIIALTWGGSTYAWSSGQVIGTLVAGCVGLVAFGLYEWKFTSRGIFDHRLFHTRNFPILLFVCIVDGMLLLGVNVLYAQQIAGLFTTDAIRIATILTPYLATSAFGCIPAGWIMARTKSYRVMLIAALLWCSLFTGLMALVNPQRLSWAYAFSALFGMGTAVTTVIPVVAMGLSVPSFLLGTAGTISISCRALGGIVGITIFTAVYDNKINSAAPRYVSSVLDATGDGSLISEVMAALGSGSTAALQQIQGLSESLIPKIEAAYLAAETYSWRYVWVAICVVVAVNAAVACSLHSVATKMNDHIESALEISEARDKQLQE</sequence>
<feature type="transmembrane region" description="Helical" evidence="6">
    <location>
        <begin position="264"/>
        <end position="283"/>
    </location>
</feature>
<reference evidence="8" key="1">
    <citation type="journal article" date="2023" name="IMA Fungus">
        <title>Comparative genomic study of the Penicillium genus elucidates a diverse pangenome and 15 lateral gene transfer events.</title>
        <authorList>
            <person name="Petersen C."/>
            <person name="Sorensen T."/>
            <person name="Nielsen M.R."/>
            <person name="Sondergaard T.E."/>
            <person name="Sorensen J.L."/>
            <person name="Fitzpatrick D.A."/>
            <person name="Frisvad J.C."/>
            <person name="Nielsen K.L."/>
        </authorList>
    </citation>
    <scope>NUCLEOTIDE SEQUENCE</scope>
    <source>
        <strain evidence="8">IBT 17514</strain>
    </source>
</reference>
<keyword evidence="5 6" id="KW-0472">Membrane</keyword>
<dbReference type="InterPro" id="IPR010573">
    <property type="entry name" value="MFS_Str1/Tri12-like"/>
</dbReference>
<comment type="subcellular location">
    <subcellularLocation>
        <location evidence="1">Membrane</location>
        <topology evidence="1">Multi-pass membrane protein</topology>
    </subcellularLocation>
</comment>
<dbReference type="GO" id="GO:0005886">
    <property type="term" value="C:plasma membrane"/>
    <property type="evidence" value="ECO:0007669"/>
    <property type="project" value="TreeGrafter"/>
</dbReference>
<proteinExistence type="predicted"/>
<gene>
    <name evidence="8" type="ORF">N7493_005550</name>
</gene>
<evidence type="ECO:0000256" key="6">
    <source>
        <dbReference type="SAM" id="Phobius"/>
    </source>
</evidence>
<evidence type="ECO:0000256" key="3">
    <source>
        <dbReference type="ARBA" id="ARBA00022692"/>
    </source>
</evidence>
<evidence type="ECO:0000256" key="5">
    <source>
        <dbReference type="ARBA" id="ARBA00023136"/>
    </source>
</evidence>